<feature type="region of interest" description="Disordered" evidence="1">
    <location>
        <begin position="103"/>
        <end position="238"/>
    </location>
</feature>
<accession>A0A316VBM7</accession>
<gene>
    <name evidence="3" type="ORF">FA14DRAFT_171658</name>
</gene>
<organism evidence="3 4">
    <name type="scientific">Meira miltonrushii</name>
    <dbReference type="NCBI Taxonomy" id="1280837"/>
    <lineage>
        <taxon>Eukaryota</taxon>
        <taxon>Fungi</taxon>
        <taxon>Dikarya</taxon>
        <taxon>Basidiomycota</taxon>
        <taxon>Ustilaginomycotina</taxon>
        <taxon>Exobasidiomycetes</taxon>
        <taxon>Exobasidiales</taxon>
        <taxon>Brachybasidiaceae</taxon>
        <taxon>Meira</taxon>
    </lineage>
</organism>
<evidence type="ECO:0000256" key="1">
    <source>
        <dbReference type="SAM" id="MobiDB-lite"/>
    </source>
</evidence>
<feature type="region of interest" description="Disordered" evidence="1">
    <location>
        <begin position="381"/>
        <end position="502"/>
    </location>
</feature>
<sequence length="551" mass="62800">MMLRTGSMKTILILLFARLTNLIVLGVSPRQTGNQPPSPKAALPDLNEVPQPDHDIAGHEAMQPIHILESTQHASEQVNREDPLKKERRMMLRRINAKKFYAALPPEKKKARSRQVSMNHKARFASWSEEQKEEFRVKQKEAKVKHYSNPSPRPYEKRKGQHDLTTHGDTPPSVQSPALPNLNELPPSEPENRSTGQSTTKRKQDAAGLAEHDPAQTEAMKPAKKKKTPSYHKLTPEGKSARNHKVYVRHREKYNTWSLRDQISEFQQSKAVNFAYDHESPEEEQAQCAITRLSSVEVLAVSPRQTENRALSTETAIPDLNETPQTYHHVAGDQAIQPIHIDDSAKHTSPAPIQLNTEDAVAKKKRLMQRRKYEQEYYAALSPEKKQARSRQISMQHKARFASWSEEEKQEFRKKQGEAKKKSFHNPTPRPYKRTKGQHDSTSLGDGQPAVHNPALLNLNEMPPSEHKSSPTSQTTRKRKQDAAGLAEHSSTEPMQLNTEDALKRRRKYEQKLYAALSPEKKEARSRQISMQQKARFASMVSESMIADVEE</sequence>
<evidence type="ECO:0000313" key="4">
    <source>
        <dbReference type="Proteomes" id="UP000245771"/>
    </source>
</evidence>
<feature type="compositionally biased region" description="Low complexity" evidence="1">
    <location>
        <begin position="176"/>
        <end position="186"/>
    </location>
</feature>
<proteinExistence type="predicted"/>
<reference evidence="3 4" key="1">
    <citation type="journal article" date="2018" name="Mol. Biol. Evol.">
        <title>Broad Genomic Sampling Reveals a Smut Pathogenic Ancestry of the Fungal Clade Ustilaginomycotina.</title>
        <authorList>
            <person name="Kijpornyongpan T."/>
            <person name="Mondo S.J."/>
            <person name="Barry K."/>
            <person name="Sandor L."/>
            <person name="Lee J."/>
            <person name="Lipzen A."/>
            <person name="Pangilinan J."/>
            <person name="LaButti K."/>
            <person name="Hainaut M."/>
            <person name="Henrissat B."/>
            <person name="Grigoriev I.V."/>
            <person name="Spatafora J.W."/>
            <person name="Aime M.C."/>
        </authorList>
    </citation>
    <scope>NUCLEOTIDE SEQUENCE [LARGE SCALE GENOMIC DNA]</scope>
    <source>
        <strain evidence="3 4">MCA 3882</strain>
    </source>
</reference>
<feature type="compositionally biased region" description="Basic and acidic residues" evidence="1">
    <location>
        <begin position="406"/>
        <end position="421"/>
    </location>
</feature>
<keyword evidence="2" id="KW-0732">Signal</keyword>
<feature type="compositionally biased region" description="Basic and acidic residues" evidence="1">
    <location>
        <begin position="154"/>
        <end position="166"/>
    </location>
</feature>
<dbReference type="InParanoid" id="A0A316VBM7"/>
<feature type="compositionally biased region" description="Basic and acidic residues" evidence="1">
    <location>
        <begin position="129"/>
        <end position="144"/>
    </location>
</feature>
<keyword evidence="4" id="KW-1185">Reference proteome</keyword>
<dbReference type="EMBL" id="KZ819603">
    <property type="protein sequence ID" value="PWN34936.1"/>
    <property type="molecule type" value="Genomic_DNA"/>
</dbReference>
<dbReference type="GeneID" id="37022124"/>
<evidence type="ECO:0000256" key="2">
    <source>
        <dbReference type="SAM" id="SignalP"/>
    </source>
</evidence>
<protein>
    <submittedName>
        <fullName evidence="3">Uncharacterized protein</fullName>
    </submittedName>
</protein>
<dbReference type="AlphaFoldDB" id="A0A316VBM7"/>
<evidence type="ECO:0000313" key="3">
    <source>
        <dbReference type="EMBL" id="PWN34936.1"/>
    </source>
</evidence>
<feature type="signal peptide" evidence="2">
    <location>
        <begin position="1"/>
        <end position="26"/>
    </location>
</feature>
<feature type="chain" id="PRO_5016395588" evidence="2">
    <location>
        <begin position="27"/>
        <end position="551"/>
    </location>
</feature>
<dbReference type="RefSeq" id="XP_025355238.1">
    <property type="nucleotide sequence ID" value="XM_025500343.1"/>
</dbReference>
<dbReference type="Proteomes" id="UP000245771">
    <property type="component" value="Unassembled WGS sequence"/>
</dbReference>
<feature type="compositionally biased region" description="Basic and acidic residues" evidence="1">
    <location>
        <begin position="202"/>
        <end position="215"/>
    </location>
</feature>
<name>A0A316VBM7_9BASI</name>